<keyword evidence="5 7" id="KW-1133">Transmembrane helix</keyword>
<feature type="transmembrane region" description="Helical" evidence="7">
    <location>
        <begin position="344"/>
        <end position="367"/>
    </location>
</feature>
<dbReference type="PANTHER" id="PTHR30330">
    <property type="entry name" value="AGSS FAMILY TRANSPORTER, SODIUM-ALANINE"/>
    <property type="match status" value="1"/>
</dbReference>
<feature type="transmembrane region" description="Helical" evidence="7">
    <location>
        <begin position="425"/>
        <end position="448"/>
    </location>
</feature>
<feature type="transmembrane region" description="Helical" evidence="7">
    <location>
        <begin position="685"/>
        <end position="710"/>
    </location>
</feature>
<evidence type="ECO:0000256" key="7">
    <source>
        <dbReference type="SAM" id="Phobius"/>
    </source>
</evidence>
<sequence>MVVTGILGMSIKFAEVVLAFTYRSENTTGGTFYYMKYGFAKIGFAKTGRFLAFTYAIMLLIAMILGGIPFQANQIAALSNNLFEYNASIIISLLVFIVILGGIKRIAFVSTSLAPIMIVLYMGMCIYLIYVNRSNLLNALSIIFQDIFNKSAIGGGVLSGLIAGVRRSVFANEAGTGTAAIAHSAVKEEDPIKVGCVAMIAPLIDTILISFLTGIVIIITGMHSTDNVGDITLISSVFSTALPLFSKLLCMVLFCLLFNDVYAASGFYESYDAVLNGINNFMNEVLFFKIFYIPFILLLLSFGYVFLTLRFKFLNIRMFKHAFTILFGKYDTDHHDGHITHFQAFITALSSTVGLGTVAGVAIAVSMGGPGAVPWMMITGFFGMSAKFAEVTLAFRHRAEDQEQLFSGPFQYIRNGLEEFGFKKLGIVLAAIYAVFFVLSGLGGSVAFQTNQMVSILSGYSSWVDGHSWFLSSIISALLALVIIGGIKRIARVSSALVPIMSLIYICSCLVIIAFNIHNFGNTLKILFFSMIDFNAVGGGMAGAFVAGIQRAIFASEAGVGSASITHAVAKDEEPVRTGLVAMIEPCFDTMLICCLTGITIVITGAYQTSVGEGILITQKAFETVSPWFPILLTIAAPLFAFSSVISFVYCCEMGWLYLFGAKSIVIYRIAVIIVAFFSGLSKDIMAIANIGGTLFSCLALINMTALILFSNQINDEVQCYLKRLRNNKIN</sequence>
<dbReference type="GO" id="GO:0005886">
    <property type="term" value="C:plasma membrane"/>
    <property type="evidence" value="ECO:0007669"/>
    <property type="project" value="UniProtKB-SubCell"/>
</dbReference>
<evidence type="ECO:0000256" key="1">
    <source>
        <dbReference type="ARBA" id="ARBA00004651"/>
    </source>
</evidence>
<proteinExistence type="predicted"/>
<feature type="transmembrane region" description="Helical" evidence="7">
    <location>
        <begin position="290"/>
        <end position="311"/>
    </location>
</feature>
<evidence type="ECO:0000313" key="9">
    <source>
        <dbReference type="Proteomes" id="UP000886998"/>
    </source>
</evidence>
<feature type="transmembrane region" description="Helical" evidence="7">
    <location>
        <begin position="82"/>
        <end position="100"/>
    </location>
</feature>
<comment type="subcellular location">
    <subcellularLocation>
        <location evidence="1">Cell membrane</location>
        <topology evidence="1">Multi-pass membrane protein</topology>
    </subcellularLocation>
</comment>
<feature type="transmembrane region" description="Helical" evidence="7">
    <location>
        <begin position="587"/>
        <end position="608"/>
    </location>
</feature>
<feature type="transmembrane region" description="Helical" evidence="7">
    <location>
        <begin position="468"/>
        <end position="487"/>
    </location>
</feature>
<dbReference type="NCBIfam" id="TIGR00835">
    <property type="entry name" value="agcS"/>
    <property type="match status" value="1"/>
</dbReference>
<feature type="transmembrane region" description="Helical" evidence="7">
    <location>
        <begin position="496"/>
        <end position="515"/>
    </location>
</feature>
<dbReference type="Proteomes" id="UP000886998">
    <property type="component" value="Unassembled WGS sequence"/>
</dbReference>
<feature type="transmembrane region" description="Helical" evidence="7">
    <location>
        <begin position="197"/>
        <end position="219"/>
    </location>
</feature>
<keyword evidence="4 7" id="KW-0812">Transmembrane</keyword>
<dbReference type="PANTHER" id="PTHR30330:SF3">
    <property type="entry name" value="TRANSCRIPTIONAL REGULATOR, LRP FAMILY"/>
    <property type="match status" value="1"/>
</dbReference>
<feature type="transmembrane region" description="Helical" evidence="7">
    <location>
        <begin position="231"/>
        <end position="259"/>
    </location>
</feature>
<accession>A0A8X6YYT3</accession>
<dbReference type="PRINTS" id="PR00175">
    <property type="entry name" value="NAALASMPORT"/>
</dbReference>
<dbReference type="InterPro" id="IPR001463">
    <property type="entry name" value="Na/Ala_symport"/>
</dbReference>
<evidence type="ECO:0000313" key="8">
    <source>
        <dbReference type="EMBL" id="GFY80053.1"/>
    </source>
</evidence>
<dbReference type="EMBL" id="BMAV01023781">
    <property type="protein sequence ID" value="GFY80053.1"/>
    <property type="molecule type" value="Genomic_DNA"/>
</dbReference>
<evidence type="ECO:0000256" key="4">
    <source>
        <dbReference type="ARBA" id="ARBA00022692"/>
    </source>
</evidence>
<evidence type="ECO:0000256" key="5">
    <source>
        <dbReference type="ARBA" id="ARBA00022989"/>
    </source>
</evidence>
<feature type="transmembrane region" description="Helical" evidence="7">
    <location>
        <begin position="657"/>
        <end position="679"/>
    </location>
</feature>
<organism evidence="8 9">
    <name type="scientific">Trichonephila inaurata madagascariensis</name>
    <dbReference type="NCBI Taxonomy" id="2747483"/>
    <lineage>
        <taxon>Eukaryota</taxon>
        <taxon>Metazoa</taxon>
        <taxon>Ecdysozoa</taxon>
        <taxon>Arthropoda</taxon>
        <taxon>Chelicerata</taxon>
        <taxon>Arachnida</taxon>
        <taxon>Araneae</taxon>
        <taxon>Araneomorphae</taxon>
        <taxon>Entelegynae</taxon>
        <taxon>Araneoidea</taxon>
        <taxon>Nephilidae</taxon>
        <taxon>Trichonephila</taxon>
        <taxon>Trichonephila inaurata</taxon>
    </lineage>
</organism>
<keyword evidence="6 7" id="KW-0472">Membrane</keyword>
<dbReference type="Pfam" id="PF01235">
    <property type="entry name" value="Na_Ala_symp"/>
    <property type="match status" value="2"/>
</dbReference>
<name>A0A8X6YYT3_9ARAC</name>
<feature type="transmembrane region" description="Helical" evidence="7">
    <location>
        <begin position="50"/>
        <end position="70"/>
    </location>
</feature>
<reference evidence="8" key="1">
    <citation type="submission" date="2020-08" db="EMBL/GenBank/DDBJ databases">
        <title>Multicomponent nature underlies the extraordinary mechanical properties of spider dragline silk.</title>
        <authorList>
            <person name="Kono N."/>
            <person name="Nakamura H."/>
            <person name="Mori M."/>
            <person name="Yoshida Y."/>
            <person name="Ohtoshi R."/>
            <person name="Malay A.D."/>
            <person name="Moran D.A.P."/>
            <person name="Tomita M."/>
            <person name="Numata K."/>
            <person name="Arakawa K."/>
        </authorList>
    </citation>
    <scope>NUCLEOTIDE SEQUENCE</scope>
</reference>
<feature type="transmembrane region" description="Helical" evidence="7">
    <location>
        <begin position="373"/>
        <end position="395"/>
    </location>
</feature>
<evidence type="ECO:0000256" key="2">
    <source>
        <dbReference type="ARBA" id="ARBA00022448"/>
    </source>
</evidence>
<comment type="caution">
    <text evidence="8">The sequence shown here is derived from an EMBL/GenBank/DDBJ whole genome shotgun (WGS) entry which is preliminary data.</text>
</comment>
<evidence type="ECO:0000256" key="6">
    <source>
        <dbReference type="ARBA" id="ARBA00023136"/>
    </source>
</evidence>
<keyword evidence="9" id="KW-1185">Reference proteome</keyword>
<protein>
    <submittedName>
        <fullName evidence="8">Na(+)-linked D-alanine glycine permease</fullName>
    </submittedName>
</protein>
<keyword evidence="3" id="KW-1003">Cell membrane</keyword>
<feature type="transmembrane region" description="Helical" evidence="7">
    <location>
        <begin position="107"/>
        <end position="130"/>
    </location>
</feature>
<gene>
    <name evidence="8" type="primary">dagA</name>
    <name evidence="8" type="ORF">TNIN_57031</name>
</gene>
<feature type="transmembrane region" description="Helical" evidence="7">
    <location>
        <begin position="628"/>
        <end position="650"/>
    </location>
</feature>
<feature type="transmembrane region" description="Helical" evidence="7">
    <location>
        <begin position="527"/>
        <end position="549"/>
    </location>
</feature>
<dbReference type="AlphaFoldDB" id="A0A8X6YYT3"/>
<keyword evidence="2" id="KW-0813">Transport</keyword>
<dbReference type="Gene3D" id="1.20.1740.10">
    <property type="entry name" value="Amino acid/polyamine transporter I"/>
    <property type="match status" value="1"/>
</dbReference>
<dbReference type="OrthoDB" id="10061965at2759"/>
<evidence type="ECO:0000256" key="3">
    <source>
        <dbReference type="ARBA" id="ARBA00022475"/>
    </source>
</evidence>
<dbReference type="GO" id="GO:0005283">
    <property type="term" value="F:amino acid:sodium symporter activity"/>
    <property type="evidence" value="ECO:0007669"/>
    <property type="project" value="InterPro"/>
</dbReference>